<reference evidence="2" key="1">
    <citation type="journal article" date="2009" name="PLoS Genet.">
        <title>Sequencing, mapping, and analysis of 27,455 maize full-length cDNAs.</title>
        <authorList>
            <person name="Soderlund C."/>
            <person name="Descour A."/>
            <person name="Kudrna D."/>
            <person name="Bomhoff M."/>
            <person name="Boyd L."/>
            <person name="Currie J."/>
            <person name="Angelova A."/>
            <person name="Collura K."/>
            <person name="Wissotski M."/>
            <person name="Ashley E."/>
            <person name="Morrow D."/>
            <person name="Fernandes J."/>
            <person name="Walbot V."/>
            <person name="Yu Y."/>
        </authorList>
    </citation>
    <scope>NUCLEOTIDE SEQUENCE</scope>
    <source>
        <strain evidence="2">B73</strain>
    </source>
</reference>
<dbReference type="AlphaFoldDB" id="C0PMV7"/>
<sequence>MFSSLGILPTFLLEPHSWQHSRARRRAMPNPRTIRTPIIILTGSAETPRETDISTSNKRPPIRIANATQSGLNHPYTKKEKQNKI</sequence>
<proteinExistence type="evidence at transcript level"/>
<feature type="compositionally biased region" description="Low complexity" evidence="1">
    <location>
        <begin position="31"/>
        <end position="40"/>
    </location>
</feature>
<reference evidence="2" key="2">
    <citation type="submission" date="2012-06" db="EMBL/GenBank/DDBJ databases">
        <authorList>
            <person name="Yu Y."/>
            <person name="Currie J."/>
            <person name="Lomeli R."/>
            <person name="Angelova A."/>
            <person name="Collura K."/>
            <person name="Wissotski M."/>
            <person name="Campos D."/>
            <person name="Kudrna D."/>
            <person name="Golser W."/>
            <person name="Ashely E."/>
            <person name="Descour A."/>
            <person name="Fernandes J."/>
            <person name="Soderlund C."/>
            <person name="Walbot V."/>
        </authorList>
    </citation>
    <scope>NUCLEOTIDE SEQUENCE</scope>
    <source>
        <strain evidence="2">B73</strain>
    </source>
</reference>
<organism evidence="2">
    <name type="scientific">Zea mays</name>
    <name type="common">Maize</name>
    <dbReference type="NCBI Taxonomy" id="4577"/>
    <lineage>
        <taxon>Eukaryota</taxon>
        <taxon>Viridiplantae</taxon>
        <taxon>Streptophyta</taxon>
        <taxon>Embryophyta</taxon>
        <taxon>Tracheophyta</taxon>
        <taxon>Spermatophyta</taxon>
        <taxon>Magnoliopsida</taxon>
        <taxon>Liliopsida</taxon>
        <taxon>Poales</taxon>
        <taxon>Poaceae</taxon>
        <taxon>PACMAD clade</taxon>
        <taxon>Panicoideae</taxon>
        <taxon>Andropogonodae</taxon>
        <taxon>Andropogoneae</taxon>
        <taxon>Tripsacinae</taxon>
        <taxon>Zea</taxon>
    </lineage>
</organism>
<name>C0PMV7_MAIZE</name>
<dbReference type="EMBL" id="BT069626">
    <property type="protein sequence ID" value="ACN36523.1"/>
    <property type="molecule type" value="mRNA"/>
</dbReference>
<feature type="region of interest" description="Disordered" evidence="1">
    <location>
        <begin position="18"/>
        <end position="85"/>
    </location>
</feature>
<protein>
    <submittedName>
        <fullName evidence="2">Uncharacterized protein</fullName>
    </submittedName>
</protein>
<accession>C0PMV7</accession>
<evidence type="ECO:0000256" key="1">
    <source>
        <dbReference type="SAM" id="MobiDB-lite"/>
    </source>
</evidence>
<evidence type="ECO:0000313" key="2">
    <source>
        <dbReference type="EMBL" id="ACN36523.1"/>
    </source>
</evidence>